<dbReference type="InterPro" id="IPR036397">
    <property type="entry name" value="RNaseH_sf"/>
</dbReference>
<dbReference type="GO" id="GO:0042575">
    <property type="term" value="C:DNA polymerase complex"/>
    <property type="evidence" value="ECO:0007669"/>
    <property type="project" value="UniProtKB-ARBA"/>
</dbReference>
<evidence type="ECO:0000313" key="4">
    <source>
        <dbReference type="Proteomes" id="UP000035681"/>
    </source>
</evidence>
<reference evidence="5" key="1">
    <citation type="submission" date="2024-02" db="UniProtKB">
        <authorList>
            <consortium name="WormBaseParasite"/>
        </authorList>
    </citation>
    <scope>IDENTIFICATION</scope>
</reference>
<dbReference type="InterPro" id="IPR043128">
    <property type="entry name" value="Rev_trsase/Diguanyl_cyclase"/>
</dbReference>
<feature type="domain" description="Integrase catalytic" evidence="3">
    <location>
        <begin position="743"/>
        <end position="836"/>
    </location>
</feature>
<name>A0AAF5DMS3_STRER</name>
<dbReference type="GO" id="GO:0015074">
    <property type="term" value="P:DNA integration"/>
    <property type="evidence" value="ECO:0007669"/>
    <property type="project" value="InterPro"/>
</dbReference>
<feature type="region of interest" description="Disordered" evidence="1">
    <location>
        <begin position="189"/>
        <end position="222"/>
    </location>
</feature>
<dbReference type="PROSITE" id="PS50878">
    <property type="entry name" value="RT_POL"/>
    <property type="match status" value="1"/>
</dbReference>
<keyword evidence="4" id="KW-1185">Reference proteome</keyword>
<dbReference type="InterPro" id="IPR050951">
    <property type="entry name" value="Retrovirus_Pol_polyprotein"/>
</dbReference>
<dbReference type="InterPro" id="IPR012337">
    <property type="entry name" value="RNaseH-like_sf"/>
</dbReference>
<proteinExistence type="predicted"/>
<sequence length="1400" mass="162370">ITTFTRTKSSHVTYTNNLELYNSKMAIATFISILEKAMKRDGIEDEQAKVDILCLKMSLHIYEKISDFDRYDEITKYLIANFDNRISKKTAQSRLRVVKEIGKLVEQANPEINGELLLCQQVSNCTSRLHSDDKLWEFSADISPNSWEQYVNEMVAKQILLNDHRNHSNNRKPKKIDISDRCKVHQKGFHTNAECRSQQNSSNNTSQKRYHRNKPRSENNSLNAYSISKRNSKLVYEKELNLQVSEKPGLLISTVKLNGKTITIPTEDLLIIDSEIPMIFEMLGLRKLNYCIKFLDNTDEKKFPFYTINVLMGNESEITLKENLLKKYPVELGATKRYDPVPPILNELEKQIQQFVRLKILTPSYTAKYFNKSNGSIRLVTDFREVNQIVVKNRYVSEKVTTILKDIQQYSVCLSLDITNAYSQVRLHDLNLDTLGCRLKNQVFAYQRLPQGFCNSPSYFQRIVDNLIGTHKNVIIYQDDVLILSLDLQSHTKDVEAVISKLTQAGFKLNLSKCHFLKEECEFLGYKLCSTGICPTEEFLLRIKTYPKCQSTADLRKFKGIFNYIKHFIPSSSSLMINLNISIGDTSKKEGRKKKTIPEQVKEDIKRMINAAAKTNEIICSCPIVILTDHKNLLSIVSTSTDYRFLKYAFNIASYNPLLVWISGFSNSTADWLSRQQAYPTTSSSQEREDKKIWYIIKENWLNKSFSPRETKKILSIIRKMIDRCQVCLSENSIRRKKPKSSNYTYPLEKVYTDLSTFEKVAGNPKAGQIIVISIIDAFSNYLIAGTISNTTSKTISKFFEVHLFNQFGYPKQIHSDNTKYYTEGAFAKMCKSYGIIQTIRKHYSETNKNTWISRLPWTIYQINNSCFAEENYSPNQLIYSFPHRTILGDESNNKILNDNFKEYHAIKKEIMKLPTRKIIFSNDGKRGKLGKQNLSGTAVEILNPLSNHPTFQVLPDNTTDLRKIQKTDSLPLKFIFSPDTSLPNIILRRIDRWACQIKRFQFTTEYVNTKMFGKVDGLFRLPLKDKQKWEKNDTGQASILVIENSPIDWERVAFETKNDRLSETNGIIMKSKQMLIPVSLIKDILKKLHEGHTGIPGINNDIEELSKRCETCIKIRIPVNKTNLHLWQPFSQSFKRIHLDICGPMNGKSYLVVYDTYTCFPFIVLLRKGDSDEIIKIHDNIFIDFQFPKLVVGDNRRNLISKKIGSYYKQNGIRHFTSPLYHPQSNGAAGNLVKKFKILYYKSLKDGLSESEAVKLFLKTYRNIPFIRTMKTPSELMFKNVTKLIKKNYNIPIENKNSYKSDTKEIFGKFFSNRKEMPGNTSEKEKEFSRKKINKEFKVIDHVWERTKNKLEREKAIVKQRSFVRHSNQIRKRKCDSPAVLRRSARISLIITFILVIHF</sequence>
<feature type="domain" description="Reverse transcriptase" evidence="2">
    <location>
        <begin position="351"/>
        <end position="528"/>
    </location>
</feature>
<organism evidence="4 5">
    <name type="scientific">Strongyloides stercoralis</name>
    <name type="common">Threadworm</name>
    <dbReference type="NCBI Taxonomy" id="6248"/>
    <lineage>
        <taxon>Eukaryota</taxon>
        <taxon>Metazoa</taxon>
        <taxon>Ecdysozoa</taxon>
        <taxon>Nematoda</taxon>
        <taxon>Chromadorea</taxon>
        <taxon>Rhabditida</taxon>
        <taxon>Tylenchina</taxon>
        <taxon>Panagrolaimomorpha</taxon>
        <taxon>Strongyloidoidea</taxon>
        <taxon>Strongyloididae</taxon>
        <taxon>Strongyloides</taxon>
    </lineage>
</organism>
<dbReference type="PANTHER" id="PTHR37984:SF5">
    <property type="entry name" value="PROTEIN NYNRIN-LIKE"/>
    <property type="match status" value="1"/>
</dbReference>
<dbReference type="Pfam" id="PF00665">
    <property type="entry name" value="rve"/>
    <property type="match status" value="1"/>
</dbReference>
<dbReference type="Pfam" id="PF00078">
    <property type="entry name" value="RVT_1"/>
    <property type="match status" value="1"/>
</dbReference>
<accession>A0AAF5DMS3</accession>
<dbReference type="GO" id="GO:0003676">
    <property type="term" value="F:nucleic acid binding"/>
    <property type="evidence" value="ECO:0007669"/>
    <property type="project" value="InterPro"/>
</dbReference>
<dbReference type="Gene3D" id="3.30.70.270">
    <property type="match status" value="1"/>
</dbReference>
<dbReference type="Gene3D" id="3.30.420.10">
    <property type="entry name" value="Ribonuclease H-like superfamily/Ribonuclease H"/>
    <property type="match status" value="2"/>
</dbReference>
<evidence type="ECO:0000313" key="5">
    <source>
        <dbReference type="WBParaSite" id="TCONS_00014081.p1"/>
    </source>
</evidence>
<dbReference type="InterPro" id="IPR001584">
    <property type="entry name" value="Integrase_cat-core"/>
</dbReference>
<dbReference type="PANTHER" id="PTHR37984">
    <property type="entry name" value="PROTEIN CBG26694"/>
    <property type="match status" value="1"/>
</dbReference>
<feature type="compositionally biased region" description="Low complexity" evidence="1">
    <location>
        <begin position="197"/>
        <end position="207"/>
    </location>
</feature>
<dbReference type="AlphaFoldDB" id="A0AAF5DMS3"/>
<evidence type="ECO:0000259" key="2">
    <source>
        <dbReference type="PROSITE" id="PS50878"/>
    </source>
</evidence>
<protein>
    <submittedName>
        <fullName evidence="5">Integrase catalytic domain-containing protein</fullName>
    </submittedName>
</protein>
<feature type="domain" description="Integrase catalytic" evidence="3">
    <location>
        <begin position="1126"/>
        <end position="1282"/>
    </location>
</feature>
<evidence type="ECO:0000259" key="3">
    <source>
        <dbReference type="PROSITE" id="PS50994"/>
    </source>
</evidence>
<dbReference type="InterPro" id="IPR043502">
    <property type="entry name" value="DNA/RNA_pol_sf"/>
</dbReference>
<dbReference type="CDD" id="cd01647">
    <property type="entry name" value="RT_LTR"/>
    <property type="match status" value="1"/>
</dbReference>
<dbReference type="SUPFAM" id="SSF53098">
    <property type="entry name" value="Ribonuclease H-like"/>
    <property type="match status" value="2"/>
</dbReference>
<evidence type="ECO:0000256" key="1">
    <source>
        <dbReference type="SAM" id="MobiDB-lite"/>
    </source>
</evidence>
<dbReference type="Proteomes" id="UP000035681">
    <property type="component" value="Unplaced"/>
</dbReference>
<dbReference type="Gene3D" id="3.10.10.10">
    <property type="entry name" value="HIV Type 1 Reverse Transcriptase, subunit A, domain 1"/>
    <property type="match status" value="1"/>
</dbReference>
<dbReference type="InterPro" id="IPR000477">
    <property type="entry name" value="RT_dom"/>
</dbReference>
<dbReference type="PROSITE" id="PS50994">
    <property type="entry name" value="INTEGRASE"/>
    <property type="match status" value="2"/>
</dbReference>
<dbReference type="WBParaSite" id="TCONS_00014081.p1">
    <property type="protein sequence ID" value="TCONS_00014081.p1"/>
    <property type="gene ID" value="XLOC_009264"/>
</dbReference>
<dbReference type="FunFam" id="3.30.70.270:FF:000003">
    <property type="entry name" value="Transposon Ty3-G Gag-Pol polyprotein"/>
    <property type="match status" value="1"/>
</dbReference>
<dbReference type="SUPFAM" id="SSF56672">
    <property type="entry name" value="DNA/RNA polymerases"/>
    <property type="match status" value="1"/>
</dbReference>